<comment type="caution">
    <text evidence="1">The sequence shown here is derived from an EMBL/GenBank/DDBJ whole genome shotgun (WGS) entry which is preliminary data.</text>
</comment>
<organism evidence="1 2">
    <name type="scientific">Folsomia candida</name>
    <name type="common">Springtail</name>
    <dbReference type="NCBI Taxonomy" id="158441"/>
    <lineage>
        <taxon>Eukaryota</taxon>
        <taxon>Metazoa</taxon>
        <taxon>Ecdysozoa</taxon>
        <taxon>Arthropoda</taxon>
        <taxon>Hexapoda</taxon>
        <taxon>Collembola</taxon>
        <taxon>Entomobryomorpha</taxon>
        <taxon>Isotomoidea</taxon>
        <taxon>Isotomidae</taxon>
        <taxon>Proisotominae</taxon>
        <taxon>Folsomia</taxon>
    </lineage>
</organism>
<protein>
    <submittedName>
        <fullName evidence="1">Uncharacterized protein</fullName>
    </submittedName>
</protein>
<sequence>METKRLRKLVKAGETLAVNTILLAKGKSRGGSKALDFDVCLSMTVAMGIMTVLQVLTIVKKKQGCILVNGYIRFTKKFHAEFVTGAFSSPEFSNSILPAATQLKSPIVEHMLRILDIVTTLEPIAMFFIQFFDPHSGSSAGGLELSTWETSPKSSDPLDILVMQVTGKRNPLVAGFSGLRFPGTLFDKSYDSPEPKIFLPFFINWIYFQEKILLSQINLPPMKNIG</sequence>
<dbReference type="Proteomes" id="UP000198287">
    <property type="component" value="Unassembled WGS sequence"/>
</dbReference>
<reference evidence="1 2" key="1">
    <citation type="submission" date="2015-12" db="EMBL/GenBank/DDBJ databases">
        <title>The genome of Folsomia candida.</title>
        <authorList>
            <person name="Faddeeva A."/>
            <person name="Derks M.F."/>
            <person name="Anvar Y."/>
            <person name="Smit S."/>
            <person name="Van Straalen N."/>
            <person name="Roelofs D."/>
        </authorList>
    </citation>
    <scope>NUCLEOTIDE SEQUENCE [LARGE SCALE GENOMIC DNA]</scope>
    <source>
        <strain evidence="1 2">VU population</strain>
        <tissue evidence="1">Whole body</tissue>
    </source>
</reference>
<keyword evidence="2" id="KW-1185">Reference proteome</keyword>
<dbReference type="EMBL" id="LNIX01000002">
    <property type="protein sequence ID" value="OXA59439.1"/>
    <property type="molecule type" value="Genomic_DNA"/>
</dbReference>
<accession>A0A226EPI7</accession>
<evidence type="ECO:0000313" key="1">
    <source>
        <dbReference type="EMBL" id="OXA59439.1"/>
    </source>
</evidence>
<proteinExistence type="predicted"/>
<dbReference type="AlphaFoldDB" id="A0A226EPI7"/>
<evidence type="ECO:0000313" key="2">
    <source>
        <dbReference type="Proteomes" id="UP000198287"/>
    </source>
</evidence>
<gene>
    <name evidence="1" type="ORF">Fcan01_04423</name>
</gene>
<name>A0A226EPI7_FOLCA</name>